<evidence type="ECO:0000256" key="1">
    <source>
        <dbReference type="ARBA" id="ARBA00004477"/>
    </source>
</evidence>
<dbReference type="GO" id="GO:1990529">
    <property type="term" value="C:glycosylphosphatidylinositol-mannosyltransferase I complex"/>
    <property type="evidence" value="ECO:0007669"/>
    <property type="project" value="TreeGrafter"/>
</dbReference>
<keyword evidence="7 13" id="KW-0812">Transmembrane</keyword>
<sequence>MALKKNTWLQNGCRYLSHLSFRNHLLISAVLRLVLILYAQLHDARSLVPFTDIDYKVVTDGARLALNGDTPFARHTYRYSPFLAYMQIPNVLLHPAYGKVIYAMFDLLLGILIYGQVRLDLLLQHQKDRDECKRTEKTALISACFWLYNPLTAVISTRGNGDSIPSFFVLLSISLLIRMEQQLPKSLIIFCAGLSHGFVVHLRIYPIVFSLAYYLCLSTGPFPKPFKLNTILPNKQQLWLVFGTLLGLVTFTWIFYALYGWQYIYEAYFYHLMRKDMRHNFSLYFLLQYLSNAEDIEESSLLLKCIVVVPQLLLLFYLSWTFGQHRQTLAFCVFCLAFVVVTYNSVVTSQYFIWYLTVLPLCIKNLQHLSLVRCASLLSLWLCGQVLWLLPAYLLEFKTWHTFFWIGVQGAVFFLINGYILVELISNYEHKSFNARSKK</sequence>
<dbReference type="EC" id="2.4.1.-" evidence="13"/>
<reference evidence="14 15" key="1">
    <citation type="journal article" date="2007" name="Nature">
        <title>Evolution of genes and genomes on the Drosophila phylogeny.</title>
        <authorList>
            <consortium name="Drosophila 12 Genomes Consortium"/>
            <person name="Clark A.G."/>
            <person name="Eisen M.B."/>
            <person name="Smith D.R."/>
            <person name="Bergman C.M."/>
            <person name="Oliver B."/>
            <person name="Markow T.A."/>
            <person name="Kaufman T.C."/>
            <person name="Kellis M."/>
            <person name="Gelbart W."/>
            <person name="Iyer V.N."/>
            <person name="Pollard D.A."/>
            <person name="Sackton T.B."/>
            <person name="Larracuente A.M."/>
            <person name="Singh N.D."/>
            <person name="Abad J.P."/>
            <person name="Abt D.N."/>
            <person name="Adryan B."/>
            <person name="Aguade M."/>
            <person name="Akashi H."/>
            <person name="Anderson W.W."/>
            <person name="Aquadro C.F."/>
            <person name="Ardell D.H."/>
            <person name="Arguello R."/>
            <person name="Artieri C.G."/>
            <person name="Barbash D.A."/>
            <person name="Barker D."/>
            <person name="Barsanti P."/>
            <person name="Batterham P."/>
            <person name="Batzoglou S."/>
            <person name="Begun D."/>
            <person name="Bhutkar A."/>
            <person name="Blanco E."/>
            <person name="Bosak S.A."/>
            <person name="Bradley R.K."/>
            <person name="Brand A.D."/>
            <person name="Brent M.R."/>
            <person name="Brooks A.N."/>
            <person name="Brown R.H."/>
            <person name="Butlin R.K."/>
            <person name="Caggese C."/>
            <person name="Calvi B.R."/>
            <person name="Bernardo de Carvalho A."/>
            <person name="Caspi A."/>
            <person name="Castrezana S."/>
            <person name="Celniker S.E."/>
            <person name="Chang J.L."/>
            <person name="Chapple C."/>
            <person name="Chatterji S."/>
            <person name="Chinwalla A."/>
            <person name="Civetta A."/>
            <person name="Clifton S.W."/>
            <person name="Comeron J.M."/>
            <person name="Costello J.C."/>
            <person name="Coyne J.A."/>
            <person name="Daub J."/>
            <person name="David R.G."/>
            <person name="Delcher A.L."/>
            <person name="Delehaunty K."/>
            <person name="Do C.B."/>
            <person name="Ebling H."/>
            <person name="Edwards K."/>
            <person name="Eickbush T."/>
            <person name="Evans J.D."/>
            <person name="Filipski A."/>
            <person name="Findeiss S."/>
            <person name="Freyhult E."/>
            <person name="Fulton L."/>
            <person name="Fulton R."/>
            <person name="Garcia A.C."/>
            <person name="Gardiner A."/>
            <person name="Garfield D.A."/>
            <person name="Garvin B.E."/>
            <person name="Gibson G."/>
            <person name="Gilbert D."/>
            <person name="Gnerre S."/>
            <person name="Godfrey J."/>
            <person name="Good R."/>
            <person name="Gotea V."/>
            <person name="Gravely B."/>
            <person name="Greenberg A.J."/>
            <person name="Griffiths-Jones S."/>
            <person name="Gross S."/>
            <person name="Guigo R."/>
            <person name="Gustafson E.A."/>
            <person name="Haerty W."/>
            <person name="Hahn M.W."/>
            <person name="Halligan D.L."/>
            <person name="Halpern A.L."/>
            <person name="Halter G.M."/>
            <person name="Han M.V."/>
            <person name="Heger A."/>
            <person name="Hillier L."/>
            <person name="Hinrichs A.S."/>
            <person name="Holmes I."/>
            <person name="Hoskins R.A."/>
            <person name="Hubisz M.J."/>
            <person name="Hultmark D."/>
            <person name="Huntley M.A."/>
            <person name="Jaffe D.B."/>
            <person name="Jagadeeshan S."/>
            <person name="Jeck W.R."/>
            <person name="Johnson J."/>
            <person name="Jones C.D."/>
            <person name="Jordan W.C."/>
            <person name="Karpen G.H."/>
            <person name="Kataoka E."/>
            <person name="Keightley P.D."/>
            <person name="Kheradpour P."/>
            <person name="Kirkness E.F."/>
            <person name="Koerich L.B."/>
            <person name="Kristiansen K."/>
            <person name="Kudrna D."/>
            <person name="Kulathinal R.J."/>
            <person name="Kumar S."/>
            <person name="Kwok R."/>
            <person name="Lander E."/>
            <person name="Langley C.H."/>
            <person name="Lapoint R."/>
            <person name="Lazzaro B.P."/>
            <person name="Lee S.J."/>
            <person name="Levesque L."/>
            <person name="Li R."/>
            <person name="Lin C.F."/>
            <person name="Lin M.F."/>
            <person name="Lindblad-Toh K."/>
            <person name="Llopart A."/>
            <person name="Long M."/>
            <person name="Low L."/>
            <person name="Lozovsky E."/>
            <person name="Lu J."/>
            <person name="Luo M."/>
            <person name="Machado C.A."/>
            <person name="Makalowski W."/>
            <person name="Marzo M."/>
            <person name="Matsuda M."/>
            <person name="Matzkin L."/>
            <person name="McAllister B."/>
            <person name="McBride C.S."/>
            <person name="McKernan B."/>
            <person name="McKernan K."/>
            <person name="Mendez-Lago M."/>
            <person name="Minx P."/>
            <person name="Mollenhauer M.U."/>
            <person name="Montooth K."/>
            <person name="Mount S.M."/>
            <person name="Mu X."/>
            <person name="Myers E."/>
            <person name="Negre B."/>
            <person name="Newfeld S."/>
            <person name="Nielsen R."/>
            <person name="Noor M.A."/>
            <person name="O'Grady P."/>
            <person name="Pachter L."/>
            <person name="Papaceit M."/>
            <person name="Parisi M.J."/>
            <person name="Parisi M."/>
            <person name="Parts L."/>
            <person name="Pedersen J.S."/>
            <person name="Pesole G."/>
            <person name="Phillippy A.M."/>
            <person name="Ponting C.P."/>
            <person name="Pop M."/>
            <person name="Porcelli D."/>
            <person name="Powell J.R."/>
            <person name="Prohaska S."/>
            <person name="Pruitt K."/>
            <person name="Puig M."/>
            <person name="Quesneville H."/>
            <person name="Ram K.R."/>
            <person name="Rand D."/>
            <person name="Rasmussen M.D."/>
            <person name="Reed L.K."/>
            <person name="Reenan R."/>
            <person name="Reily A."/>
            <person name="Remington K.A."/>
            <person name="Rieger T.T."/>
            <person name="Ritchie M.G."/>
            <person name="Robin C."/>
            <person name="Rogers Y.H."/>
            <person name="Rohde C."/>
            <person name="Rozas J."/>
            <person name="Rubenfield M.J."/>
            <person name="Ruiz A."/>
            <person name="Russo S."/>
            <person name="Salzberg S.L."/>
            <person name="Sanchez-Gracia A."/>
            <person name="Saranga D.J."/>
            <person name="Sato H."/>
            <person name="Schaeffer S.W."/>
            <person name="Schatz M.C."/>
            <person name="Schlenke T."/>
            <person name="Schwartz R."/>
            <person name="Segarra C."/>
            <person name="Singh R.S."/>
            <person name="Sirot L."/>
            <person name="Sirota M."/>
            <person name="Sisneros N.B."/>
            <person name="Smith C.D."/>
            <person name="Smith T.F."/>
            <person name="Spieth J."/>
            <person name="Stage D.E."/>
            <person name="Stark A."/>
            <person name="Stephan W."/>
            <person name="Strausberg R.L."/>
            <person name="Strempel S."/>
            <person name="Sturgill D."/>
            <person name="Sutton G."/>
            <person name="Sutton G.G."/>
            <person name="Tao W."/>
            <person name="Teichmann S."/>
            <person name="Tobari Y.N."/>
            <person name="Tomimura Y."/>
            <person name="Tsolas J.M."/>
            <person name="Valente V.L."/>
            <person name="Venter E."/>
            <person name="Venter J.C."/>
            <person name="Vicario S."/>
            <person name="Vieira F.G."/>
            <person name="Vilella A.J."/>
            <person name="Villasante A."/>
            <person name="Walenz B."/>
            <person name="Wang J."/>
            <person name="Wasserman M."/>
            <person name="Watts T."/>
            <person name="Wilson D."/>
            <person name="Wilson R.K."/>
            <person name="Wing R.A."/>
            <person name="Wolfner M.F."/>
            <person name="Wong A."/>
            <person name="Wong G.K."/>
            <person name="Wu C.I."/>
            <person name="Wu G."/>
            <person name="Yamamoto D."/>
            <person name="Yang H.P."/>
            <person name="Yang S.P."/>
            <person name="Yorke J.A."/>
            <person name="Yoshida K."/>
            <person name="Zdobnov E."/>
            <person name="Zhang P."/>
            <person name="Zhang Y."/>
            <person name="Zimin A.V."/>
            <person name="Baldwin J."/>
            <person name="Abdouelleil A."/>
            <person name="Abdulkadir J."/>
            <person name="Abebe A."/>
            <person name="Abera B."/>
            <person name="Abreu J."/>
            <person name="Acer S.C."/>
            <person name="Aftuck L."/>
            <person name="Alexander A."/>
            <person name="An P."/>
            <person name="Anderson E."/>
            <person name="Anderson S."/>
            <person name="Arachi H."/>
            <person name="Azer M."/>
            <person name="Bachantsang P."/>
            <person name="Barry A."/>
            <person name="Bayul T."/>
            <person name="Berlin A."/>
            <person name="Bessette D."/>
            <person name="Bloom T."/>
            <person name="Blye J."/>
            <person name="Boguslavskiy L."/>
            <person name="Bonnet C."/>
            <person name="Boukhgalter B."/>
            <person name="Bourzgui I."/>
            <person name="Brown A."/>
            <person name="Cahill P."/>
            <person name="Channer S."/>
            <person name="Cheshatsang Y."/>
            <person name="Chuda L."/>
            <person name="Citroen M."/>
            <person name="Collymore A."/>
            <person name="Cooke P."/>
            <person name="Costello M."/>
            <person name="D'Aco K."/>
            <person name="Daza R."/>
            <person name="De Haan G."/>
            <person name="DeGray S."/>
            <person name="DeMaso C."/>
            <person name="Dhargay N."/>
            <person name="Dooley K."/>
            <person name="Dooley E."/>
            <person name="Doricent M."/>
            <person name="Dorje P."/>
            <person name="Dorjee K."/>
            <person name="Dupes A."/>
            <person name="Elong R."/>
            <person name="Falk J."/>
            <person name="Farina A."/>
            <person name="Faro S."/>
            <person name="Ferguson D."/>
            <person name="Fisher S."/>
            <person name="Foley C.D."/>
            <person name="Franke A."/>
            <person name="Friedrich D."/>
            <person name="Gadbois L."/>
            <person name="Gearin G."/>
            <person name="Gearin C.R."/>
            <person name="Giannoukos G."/>
            <person name="Goode T."/>
            <person name="Graham J."/>
            <person name="Grandbois E."/>
            <person name="Grewal S."/>
            <person name="Gyaltsen K."/>
            <person name="Hafez N."/>
            <person name="Hagos B."/>
            <person name="Hall J."/>
            <person name="Henson C."/>
            <person name="Hollinger A."/>
            <person name="Honan T."/>
            <person name="Huard M.D."/>
            <person name="Hughes L."/>
            <person name="Hurhula B."/>
            <person name="Husby M.E."/>
            <person name="Kamat A."/>
            <person name="Kanga B."/>
            <person name="Kashin S."/>
            <person name="Khazanovich D."/>
            <person name="Kisner P."/>
            <person name="Lance K."/>
            <person name="Lara M."/>
            <person name="Lee W."/>
            <person name="Lennon N."/>
            <person name="Letendre F."/>
            <person name="LeVine R."/>
            <person name="Lipovsky A."/>
            <person name="Liu X."/>
            <person name="Liu J."/>
            <person name="Liu S."/>
            <person name="Lokyitsang T."/>
            <person name="Lokyitsang Y."/>
            <person name="Lubonja R."/>
            <person name="Lui A."/>
            <person name="MacDonald P."/>
            <person name="Magnisalis V."/>
            <person name="Maru K."/>
            <person name="Matthews C."/>
            <person name="McCusker W."/>
            <person name="McDonough S."/>
            <person name="Mehta T."/>
            <person name="Meldrim J."/>
            <person name="Meneus L."/>
            <person name="Mihai O."/>
            <person name="Mihalev A."/>
            <person name="Mihova T."/>
            <person name="Mittelman R."/>
            <person name="Mlenga V."/>
            <person name="Montmayeur A."/>
            <person name="Mulrain L."/>
            <person name="Navidi A."/>
            <person name="Naylor J."/>
            <person name="Negash T."/>
            <person name="Nguyen T."/>
            <person name="Nguyen N."/>
            <person name="Nicol R."/>
            <person name="Norbu C."/>
            <person name="Norbu N."/>
            <person name="Novod N."/>
            <person name="O'Neill B."/>
            <person name="Osman S."/>
            <person name="Markiewicz E."/>
            <person name="Oyono O.L."/>
            <person name="Patti C."/>
            <person name="Phunkhang P."/>
            <person name="Pierre F."/>
            <person name="Priest M."/>
            <person name="Raghuraman S."/>
            <person name="Rege F."/>
            <person name="Reyes R."/>
            <person name="Rise C."/>
            <person name="Rogov P."/>
            <person name="Ross K."/>
            <person name="Ryan E."/>
            <person name="Settipalli S."/>
            <person name="Shea T."/>
            <person name="Sherpa N."/>
            <person name="Shi L."/>
            <person name="Shih D."/>
            <person name="Sparrow T."/>
            <person name="Spaulding J."/>
            <person name="Stalker J."/>
            <person name="Stange-Thomann N."/>
            <person name="Stavropoulos S."/>
            <person name="Stone C."/>
            <person name="Strader C."/>
            <person name="Tesfaye S."/>
            <person name="Thomson T."/>
            <person name="Thoulutsang Y."/>
            <person name="Thoulutsang D."/>
            <person name="Topham K."/>
            <person name="Topping I."/>
            <person name="Tsamla T."/>
            <person name="Vassiliev H."/>
            <person name="Vo A."/>
            <person name="Wangchuk T."/>
            <person name="Wangdi T."/>
            <person name="Weiand M."/>
            <person name="Wilkinson J."/>
            <person name="Wilson A."/>
            <person name="Yadav S."/>
            <person name="Young G."/>
            <person name="Yu Q."/>
            <person name="Zembek L."/>
            <person name="Zhong D."/>
            <person name="Zimmer A."/>
            <person name="Zwirko Z."/>
            <person name="Jaffe D.B."/>
            <person name="Alvarez P."/>
            <person name="Brockman W."/>
            <person name="Butler J."/>
            <person name="Chin C."/>
            <person name="Gnerre S."/>
            <person name="Grabherr M."/>
            <person name="Kleber M."/>
            <person name="Mauceli E."/>
            <person name="MacCallum I."/>
        </authorList>
    </citation>
    <scope>NUCLEOTIDE SEQUENCE [LARGE SCALE GENOMIC DNA]</scope>
    <source>
        <strain evidence="15">Tucson 15287-2541.00</strain>
    </source>
</reference>
<evidence type="ECO:0000256" key="9">
    <source>
        <dbReference type="ARBA" id="ARBA00022989"/>
    </source>
</evidence>
<dbReference type="HOGENOM" id="CLU_024220_3_1_1"/>
<feature type="transmembrane region" description="Helical" evidence="13">
    <location>
        <begin position="301"/>
        <end position="322"/>
    </location>
</feature>
<evidence type="ECO:0000256" key="4">
    <source>
        <dbReference type="ARBA" id="ARBA00022502"/>
    </source>
</evidence>
<organism evidence="15">
    <name type="scientific">Drosophila grimshawi</name>
    <name type="common">Hawaiian fruit fly</name>
    <name type="synonym">Idiomyia grimshawi</name>
    <dbReference type="NCBI Taxonomy" id="7222"/>
    <lineage>
        <taxon>Eukaryota</taxon>
        <taxon>Metazoa</taxon>
        <taxon>Ecdysozoa</taxon>
        <taxon>Arthropoda</taxon>
        <taxon>Hexapoda</taxon>
        <taxon>Insecta</taxon>
        <taxon>Pterygota</taxon>
        <taxon>Neoptera</taxon>
        <taxon>Endopterygota</taxon>
        <taxon>Diptera</taxon>
        <taxon>Brachycera</taxon>
        <taxon>Muscomorpha</taxon>
        <taxon>Ephydroidea</taxon>
        <taxon>Drosophilidae</taxon>
        <taxon>Drosophila</taxon>
        <taxon>Hawaiian Drosophila</taxon>
    </lineage>
</organism>
<dbReference type="PhylomeDB" id="B4JVN4"/>
<name>B4JVN4_DROGR</name>
<keyword evidence="15" id="KW-1185">Reference proteome</keyword>
<dbReference type="PANTHER" id="PTHR12886">
    <property type="entry name" value="PIG-M MANNOSYLTRANSFERASE"/>
    <property type="match status" value="1"/>
</dbReference>
<dbReference type="GO" id="GO:0051751">
    <property type="term" value="F:alpha-1,4-mannosyltransferase activity"/>
    <property type="evidence" value="ECO:0007669"/>
    <property type="project" value="InterPro"/>
</dbReference>
<evidence type="ECO:0000256" key="13">
    <source>
        <dbReference type="RuleBase" id="RU365064"/>
    </source>
</evidence>
<protein>
    <recommendedName>
        <fullName evidence="12 13">GPI alpha-1,4-mannosyltransferase I, catalytic subunit</fullName>
        <ecNumber evidence="13">2.4.1.-</ecNumber>
    </recommendedName>
    <alternativeName>
        <fullName evidence="13">GPI mannosyltransferase I</fullName>
    </alternativeName>
</protein>
<comment type="function">
    <text evidence="11 13">Catalytic subunit of the glycosylphosphatidylinositol-mannosyltransferase I complex which catalyzes the transfer of the first mannose, via an alpha-1,4 bond from a dolichol-phosphate-mannose (Dol-P-Man) to the glucosaminyl acyl phosphatidylinositol (GlcN-(acyl)PI) intermediate to generate alpha-D-Man-(1-&gt;4)-alpha-D-GlcN-(1-&gt;6)-(1-radyl,2-acyl-sn-glycero-3-phospho)-2-acyl-inositol and participates in the sixth step of the glycosylphosphatidylinositol-anchor biosynthesis.</text>
</comment>
<feature type="transmembrane region" description="Helical" evidence="13">
    <location>
        <begin position="402"/>
        <end position="422"/>
    </location>
</feature>
<evidence type="ECO:0000256" key="3">
    <source>
        <dbReference type="ARBA" id="ARBA00011071"/>
    </source>
</evidence>
<evidence type="ECO:0000256" key="6">
    <source>
        <dbReference type="ARBA" id="ARBA00022679"/>
    </source>
</evidence>
<dbReference type="Pfam" id="PF05007">
    <property type="entry name" value="Mannosyl_trans"/>
    <property type="match status" value="1"/>
</dbReference>
<dbReference type="GO" id="GO:0006506">
    <property type="term" value="P:GPI anchor biosynthetic process"/>
    <property type="evidence" value="ECO:0007669"/>
    <property type="project" value="UniProtKB-UniPathway"/>
</dbReference>
<feature type="transmembrane region" description="Helical" evidence="13">
    <location>
        <begin position="370"/>
        <end position="390"/>
    </location>
</feature>
<keyword evidence="8 13" id="KW-0256">Endoplasmic reticulum</keyword>
<keyword evidence="5 13" id="KW-0328">Glycosyltransferase</keyword>
<dbReference type="OMA" id="MLWFIGQ"/>
<dbReference type="OrthoDB" id="3821113at2759"/>
<keyword evidence="9 13" id="KW-1133">Transmembrane helix</keyword>
<evidence type="ECO:0000256" key="7">
    <source>
        <dbReference type="ARBA" id="ARBA00022692"/>
    </source>
</evidence>
<comment type="similarity">
    <text evidence="3 13">Belongs to the PIGM family.</text>
</comment>
<dbReference type="UniPathway" id="UPA00196"/>
<evidence type="ECO:0000256" key="5">
    <source>
        <dbReference type="ARBA" id="ARBA00022676"/>
    </source>
</evidence>
<keyword evidence="6 13" id="KW-0808">Transferase</keyword>
<dbReference type="InParanoid" id="B4JVN4"/>
<gene>
    <name evidence="14" type="primary">Dgri\GH23154</name>
    <name evidence="14" type="ORF">Dgri_GH23154</name>
</gene>
<feature type="transmembrane region" description="Helical" evidence="13">
    <location>
        <begin position="187"/>
        <end position="215"/>
    </location>
</feature>
<evidence type="ECO:0000256" key="2">
    <source>
        <dbReference type="ARBA" id="ARBA00004687"/>
    </source>
</evidence>
<proteinExistence type="inferred from homology"/>
<keyword evidence="10 13" id="KW-0472">Membrane</keyword>
<comment type="subcellular location">
    <subcellularLocation>
        <location evidence="1 13">Endoplasmic reticulum membrane</location>
        <topology evidence="1 13">Multi-pass membrane protein</topology>
    </subcellularLocation>
</comment>
<dbReference type="GO" id="GO:0005789">
    <property type="term" value="C:endoplasmic reticulum membrane"/>
    <property type="evidence" value="ECO:0007669"/>
    <property type="project" value="UniProtKB-SubCell"/>
</dbReference>
<feature type="transmembrane region" description="Helical" evidence="13">
    <location>
        <begin position="328"/>
        <end position="358"/>
    </location>
</feature>
<evidence type="ECO:0000256" key="11">
    <source>
        <dbReference type="ARBA" id="ARBA00093408"/>
    </source>
</evidence>
<dbReference type="AlphaFoldDB" id="B4JVN4"/>
<dbReference type="STRING" id="7222.B4JVN4"/>
<dbReference type="InterPro" id="IPR007704">
    <property type="entry name" value="PIG-M"/>
</dbReference>
<accession>B4JVN4</accession>
<evidence type="ECO:0000256" key="12">
    <source>
        <dbReference type="ARBA" id="ARBA00093608"/>
    </source>
</evidence>
<evidence type="ECO:0000313" key="15">
    <source>
        <dbReference type="Proteomes" id="UP000001070"/>
    </source>
</evidence>
<evidence type="ECO:0000256" key="10">
    <source>
        <dbReference type="ARBA" id="ARBA00023136"/>
    </source>
</evidence>
<comment type="pathway">
    <text evidence="2 13">Glycolipid biosynthesis; glycosylphosphatidylinositol-anchor biosynthesis.</text>
</comment>
<keyword evidence="4 13" id="KW-0337">GPI-anchor biosynthesis</keyword>
<evidence type="ECO:0000256" key="8">
    <source>
        <dbReference type="ARBA" id="ARBA00022824"/>
    </source>
</evidence>
<feature type="transmembrane region" description="Helical" evidence="13">
    <location>
        <begin position="138"/>
        <end position="157"/>
    </location>
</feature>
<evidence type="ECO:0000313" key="14">
    <source>
        <dbReference type="EMBL" id="EDV98502.1"/>
    </source>
</evidence>
<feature type="transmembrane region" description="Helical" evidence="13">
    <location>
        <begin position="238"/>
        <end position="259"/>
    </location>
</feature>
<feature type="transmembrane region" description="Helical" evidence="13">
    <location>
        <begin position="21"/>
        <end position="41"/>
    </location>
</feature>
<dbReference type="PANTHER" id="PTHR12886:SF0">
    <property type="entry name" value="GPI MANNOSYLTRANSFERASE 1"/>
    <property type="match status" value="1"/>
</dbReference>
<feature type="transmembrane region" description="Helical" evidence="13">
    <location>
        <begin position="100"/>
        <end position="117"/>
    </location>
</feature>
<dbReference type="Proteomes" id="UP000001070">
    <property type="component" value="Unassembled WGS sequence"/>
</dbReference>
<dbReference type="FunCoup" id="B4JVN4">
    <property type="interactions" value="1284"/>
</dbReference>
<dbReference type="KEGG" id="dgr:6568907"/>
<dbReference type="eggNOG" id="KOG3893">
    <property type="taxonomic scope" value="Eukaryota"/>
</dbReference>
<dbReference type="GO" id="GO:0004376">
    <property type="term" value="F:GPI mannosyltransferase activity"/>
    <property type="evidence" value="ECO:0007669"/>
    <property type="project" value="InterPro"/>
</dbReference>
<dbReference type="EMBL" id="CH916375">
    <property type="protein sequence ID" value="EDV98502.1"/>
    <property type="molecule type" value="Genomic_DNA"/>
</dbReference>